<dbReference type="Proteomes" id="UP000252519">
    <property type="component" value="Unassembled WGS sequence"/>
</dbReference>
<evidence type="ECO:0000313" key="2">
    <source>
        <dbReference type="EMBL" id="RCN38487.1"/>
    </source>
</evidence>
<organism evidence="2 3">
    <name type="scientific">Ancylostoma caninum</name>
    <name type="common">Dog hookworm</name>
    <dbReference type="NCBI Taxonomy" id="29170"/>
    <lineage>
        <taxon>Eukaryota</taxon>
        <taxon>Metazoa</taxon>
        <taxon>Ecdysozoa</taxon>
        <taxon>Nematoda</taxon>
        <taxon>Chromadorea</taxon>
        <taxon>Rhabditida</taxon>
        <taxon>Rhabditina</taxon>
        <taxon>Rhabditomorpha</taxon>
        <taxon>Strongyloidea</taxon>
        <taxon>Ancylostomatidae</taxon>
        <taxon>Ancylostomatinae</taxon>
        <taxon>Ancylostoma</taxon>
    </lineage>
</organism>
<dbReference type="OrthoDB" id="300289at2759"/>
<proteinExistence type="predicted"/>
<dbReference type="STRING" id="29170.A0A368G746"/>
<keyword evidence="3" id="KW-1185">Reference proteome</keyword>
<evidence type="ECO:0000313" key="3">
    <source>
        <dbReference type="Proteomes" id="UP000252519"/>
    </source>
</evidence>
<evidence type="ECO:0000256" key="1">
    <source>
        <dbReference type="SAM" id="MobiDB-lite"/>
    </source>
</evidence>
<feature type="compositionally biased region" description="Low complexity" evidence="1">
    <location>
        <begin position="20"/>
        <end position="30"/>
    </location>
</feature>
<accession>A0A368G746</accession>
<reference evidence="2 3" key="1">
    <citation type="submission" date="2014-10" db="EMBL/GenBank/DDBJ databases">
        <title>Draft genome of the hookworm Ancylostoma caninum.</title>
        <authorList>
            <person name="Mitreva M."/>
        </authorList>
    </citation>
    <scope>NUCLEOTIDE SEQUENCE [LARGE SCALE GENOMIC DNA]</scope>
    <source>
        <strain evidence="2 3">Baltimore</strain>
    </source>
</reference>
<name>A0A368G746_ANCCA</name>
<comment type="caution">
    <text evidence="2">The sequence shown here is derived from an EMBL/GenBank/DDBJ whole genome shotgun (WGS) entry which is preliminary data.</text>
</comment>
<protein>
    <submittedName>
        <fullName evidence="2">Uncharacterized protein</fullName>
    </submittedName>
</protein>
<feature type="region of interest" description="Disordered" evidence="1">
    <location>
        <begin position="20"/>
        <end position="44"/>
    </location>
</feature>
<sequence length="101" mass="11268">MTTESRTMTIKKIFRSPSMLASTSSDSLSSAQHVSPNGTPVRVRQLSPDSKAARELFTEFLVKSLPTSVLQEVTRQVKYAVMKIHEVDSLFPSGINFIMTY</sequence>
<gene>
    <name evidence="2" type="ORF">ANCCAN_15589</name>
</gene>
<dbReference type="AlphaFoldDB" id="A0A368G746"/>
<dbReference type="EMBL" id="JOJR01000396">
    <property type="protein sequence ID" value="RCN38487.1"/>
    <property type="molecule type" value="Genomic_DNA"/>
</dbReference>